<dbReference type="OMA" id="YKFKYLD"/>
<keyword evidence="3" id="KW-1185">Reference proteome</keyword>
<proteinExistence type="predicted"/>
<protein>
    <recommendedName>
        <fullName evidence="1">Agenet domain-containing protein</fullName>
    </recommendedName>
</protein>
<evidence type="ECO:0000259" key="1">
    <source>
        <dbReference type="SMART" id="SM00743"/>
    </source>
</evidence>
<dbReference type="eggNOG" id="ENOG502QWQ5">
    <property type="taxonomic scope" value="Eukaryota"/>
</dbReference>
<gene>
    <name evidence="2" type="ORF">EUTSA_v10014347mg</name>
</gene>
<reference evidence="2 3" key="1">
    <citation type="journal article" date="2013" name="Front. Plant Sci.">
        <title>The Reference Genome of the Halophytic Plant Eutrema salsugineum.</title>
        <authorList>
            <person name="Yang R."/>
            <person name="Jarvis D.E."/>
            <person name="Chen H."/>
            <person name="Beilstein M.A."/>
            <person name="Grimwood J."/>
            <person name="Jenkins J."/>
            <person name="Shu S."/>
            <person name="Prochnik S."/>
            <person name="Xin M."/>
            <person name="Ma C."/>
            <person name="Schmutz J."/>
            <person name="Wing R.A."/>
            <person name="Mitchell-Olds T."/>
            <person name="Schumaker K.S."/>
            <person name="Wang X."/>
        </authorList>
    </citation>
    <scope>NUCLEOTIDE SEQUENCE [LARGE SCALE GENOMIC DNA]</scope>
</reference>
<dbReference type="InterPro" id="IPR014002">
    <property type="entry name" value="Agenet_dom_plant"/>
</dbReference>
<dbReference type="KEGG" id="eus:EUTSA_v10014347mg"/>
<sequence length="277" mass="32682">MTQINLPFQVGQTVEVKSFEEGYRGAWFKCKIERIYTKEGKLYYSLEYLDYPDEERHETQVFQQFQDGEEECIMVRPSYPPHYHKNEELQIKGDQEPLLVVHDSWKVGDLVDWWEEGCYWSGKVLKVMKEKKALKIKLPPPPRGEGKNYDALWKDLRPSLEWSLEDGWKLPSMDGQKEQCAELVRREKEDQVSADVCEAVIEQTESVKKQKTERATQQLVCNGGDIRLNIMESDSIEAPIYDLEELIVRIEWIKSMDFHRRRNFVEESISKMGKKHT</sequence>
<dbReference type="SMART" id="SM00743">
    <property type="entry name" value="Agenet"/>
    <property type="match status" value="2"/>
</dbReference>
<dbReference type="EMBL" id="KI517464">
    <property type="protein sequence ID" value="ESQ43319.1"/>
    <property type="molecule type" value="Genomic_DNA"/>
</dbReference>
<feature type="domain" description="Agenet" evidence="1">
    <location>
        <begin position="103"/>
        <end position="164"/>
    </location>
</feature>
<evidence type="ECO:0000313" key="3">
    <source>
        <dbReference type="Proteomes" id="UP000030689"/>
    </source>
</evidence>
<evidence type="ECO:0000313" key="2">
    <source>
        <dbReference type="EMBL" id="ESQ43319.1"/>
    </source>
</evidence>
<name>V4LHU3_EUTSA</name>
<dbReference type="InterPro" id="IPR008395">
    <property type="entry name" value="Agenet-like_dom"/>
</dbReference>
<accession>V4LHU3</accession>
<dbReference type="Pfam" id="PF05641">
    <property type="entry name" value="Agenet"/>
    <property type="match status" value="1"/>
</dbReference>
<dbReference type="STRING" id="72664.V4LHU3"/>
<dbReference type="AlphaFoldDB" id="V4LHU3"/>
<dbReference type="Gramene" id="ESQ43319">
    <property type="protein sequence ID" value="ESQ43319"/>
    <property type="gene ID" value="EUTSA_v10014347mg"/>
</dbReference>
<dbReference type="PANTHER" id="PTHR36805:SF6">
    <property type="entry name" value="GENOME ASSEMBLY, CHROMOSOME: A03"/>
    <property type="match status" value="1"/>
</dbReference>
<organism evidence="2 3">
    <name type="scientific">Eutrema salsugineum</name>
    <name type="common">Saltwater cress</name>
    <name type="synonym">Sisymbrium salsugineum</name>
    <dbReference type="NCBI Taxonomy" id="72664"/>
    <lineage>
        <taxon>Eukaryota</taxon>
        <taxon>Viridiplantae</taxon>
        <taxon>Streptophyta</taxon>
        <taxon>Embryophyta</taxon>
        <taxon>Tracheophyta</taxon>
        <taxon>Spermatophyta</taxon>
        <taxon>Magnoliopsida</taxon>
        <taxon>eudicotyledons</taxon>
        <taxon>Gunneridae</taxon>
        <taxon>Pentapetalae</taxon>
        <taxon>rosids</taxon>
        <taxon>malvids</taxon>
        <taxon>Brassicales</taxon>
        <taxon>Brassicaceae</taxon>
        <taxon>Eutremeae</taxon>
        <taxon>Eutrema</taxon>
    </lineage>
</organism>
<dbReference type="PANTHER" id="PTHR36805">
    <property type="entry name" value="AGENET DOMAIN-CONTAINING PROTEIN"/>
    <property type="match status" value="1"/>
</dbReference>
<dbReference type="Proteomes" id="UP000030689">
    <property type="component" value="Unassembled WGS sequence"/>
</dbReference>
<feature type="domain" description="Agenet" evidence="1">
    <location>
        <begin position="6"/>
        <end position="70"/>
    </location>
</feature>